<keyword evidence="2" id="KW-1185">Reference proteome</keyword>
<reference evidence="1" key="5">
    <citation type="journal article" date="2021" name="G3 (Bethesda)">
        <title>Aegilops tauschii genome assembly Aet v5.0 features greater sequence contiguity and improved annotation.</title>
        <authorList>
            <person name="Wang L."/>
            <person name="Zhu T."/>
            <person name="Rodriguez J.C."/>
            <person name="Deal K.R."/>
            <person name="Dubcovsky J."/>
            <person name="McGuire P.E."/>
            <person name="Lux T."/>
            <person name="Spannagl M."/>
            <person name="Mayer K.F.X."/>
            <person name="Baldrich P."/>
            <person name="Meyers B.C."/>
            <person name="Huo N."/>
            <person name="Gu Y.Q."/>
            <person name="Zhou H."/>
            <person name="Devos K.M."/>
            <person name="Bennetzen J.L."/>
            <person name="Unver T."/>
            <person name="Budak H."/>
            <person name="Gulick P.J."/>
            <person name="Galiba G."/>
            <person name="Kalapos B."/>
            <person name="Nelson D.R."/>
            <person name="Li P."/>
            <person name="You F.M."/>
            <person name="Luo M.C."/>
            <person name="Dvorak J."/>
        </authorList>
    </citation>
    <scope>NUCLEOTIDE SEQUENCE [LARGE SCALE GENOMIC DNA]</scope>
    <source>
        <strain evidence="1">cv. AL8/78</strain>
    </source>
</reference>
<name>A0A453JNH0_AEGTS</name>
<protein>
    <submittedName>
        <fullName evidence="1">Uncharacterized protein</fullName>
    </submittedName>
</protein>
<sequence>MYGSCNLHIHNSEAIELQSAHNPHRVVHLSVPFRGTHLVDSGEEENFSGTSDFVAGRKALLEISELRCGFEQFCQVLLICIVQSQFWGQSFLVL</sequence>
<dbReference type="Gramene" id="AET5Gv20134300.2">
    <property type="protein sequence ID" value="AET5Gv20134300.2"/>
    <property type="gene ID" value="AET5Gv20134300"/>
</dbReference>
<reference evidence="1" key="3">
    <citation type="journal article" date="2017" name="Nature">
        <title>Genome sequence of the progenitor of the wheat D genome Aegilops tauschii.</title>
        <authorList>
            <person name="Luo M.C."/>
            <person name="Gu Y.Q."/>
            <person name="Puiu D."/>
            <person name="Wang H."/>
            <person name="Twardziok S.O."/>
            <person name="Deal K.R."/>
            <person name="Huo N."/>
            <person name="Zhu T."/>
            <person name="Wang L."/>
            <person name="Wang Y."/>
            <person name="McGuire P.E."/>
            <person name="Liu S."/>
            <person name="Long H."/>
            <person name="Ramasamy R.K."/>
            <person name="Rodriguez J.C."/>
            <person name="Van S.L."/>
            <person name="Yuan L."/>
            <person name="Wang Z."/>
            <person name="Xia Z."/>
            <person name="Xiao L."/>
            <person name="Anderson O.D."/>
            <person name="Ouyang S."/>
            <person name="Liang Y."/>
            <person name="Zimin A.V."/>
            <person name="Pertea G."/>
            <person name="Qi P."/>
            <person name="Bennetzen J.L."/>
            <person name="Dai X."/>
            <person name="Dawson M.W."/>
            <person name="Muller H.G."/>
            <person name="Kugler K."/>
            <person name="Rivarola-Duarte L."/>
            <person name="Spannagl M."/>
            <person name="Mayer K.F.X."/>
            <person name="Lu F.H."/>
            <person name="Bevan M.W."/>
            <person name="Leroy P."/>
            <person name="Li P."/>
            <person name="You F.M."/>
            <person name="Sun Q."/>
            <person name="Liu Z."/>
            <person name="Lyons E."/>
            <person name="Wicker T."/>
            <person name="Salzberg S.L."/>
            <person name="Devos K.M."/>
            <person name="Dvorak J."/>
        </authorList>
    </citation>
    <scope>NUCLEOTIDE SEQUENCE [LARGE SCALE GENOMIC DNA]</scope>
    <source>
        <strain evidence="1">cv. AL8/78</strain>
    </source>
</reference>
<evidence type="ECO:0000313" key="1">
    <source>
        <dbReference type="EnsemblPlants" id="AET5Gv20134300.2"/>
    </source>
</evidence>
<dbReference type="AlphaFoldDB" id="A0A453JNH0"/>
<organism evidence="1 2">
    <name type="scientific">Aegilops tauschii subsp. strangulata</name>
    <name type="common">Goatgrass</name>
    <dbReference type="NCBI Taxonomy" id="200361"/>
    <lineage>
        <taxon>Eukaryota</taxon>
        <taxon>Viridiplantae</taxon>
        <taxon>Streptophyta</taxon>
        <taxon>Embryophyta</taxon>
        <taxon>Tracheophyta</taxon>
        <taxon>Spermatophyta</taxon>
        <taxon>Magnoliopsida</taxon>
        <taxon>Liliopsida</taxon>
        <taxon>Poales</taxon>
        <taxon>Poaceae</taxon>
        <taxon>BOP clade</taxon>
        <taxon>Pooideae</taxon>
        <taxon>Triticodae</taxon>
        <taxon>Triticeae</taxon>
        <taxon>Triticinae</taxon>
        <taxon>Aegilops</taxon>
    </lineage>
</organism>
<reference evidence="2" key="1">
    <citation type="journal article" date="2014" name="Science">
        <title>Ancient hybridizations among the ancestral genomes of bread wheat.</title>
        <authorList>
            <consortium name="International Wheat Genome Sequencing Consortium,"/>
            <person name="Marcussen T."/>
            <person name="Sandve S.R."/>
            <person name="Heier L."/>
            <person name="Spannagl M."/>
            <person name="Pfeifer M."/>
            <person name="Jakobsen K.S."/>
            <person name="Wulff B.B."/>
            <person name="Steuernagel B."/>
            <person name="Mayer K.F."/>
            <person name="Olsen O.A."/>
        </authorList>
    </citation>
    <scope>NUCLEOTIDE SEQUENCE [LARGE SCALE GENOMIC DNA]</scope>
    <source>
        <strain evidence="2">cv. AL8/78</strain>
    </source>
</reference>
<proteinExistence type="predicted"/>
<reference evidence="2" key="2">
    <citation type="journal article" date="2017" name="Nat. Plants">
        <title>The Aegilops tauschii genome reveals multiple impacts of transposons.</title>
        <authorList>
            <person name="Zhao G."/>
            <person name="Zou C."/>
            <person name="Li K."/>
            <person name="Wang K."/>
            <person name="Li T."/>
            <person name="Gao L."/>
            <person name="Zhang X."/>
            <person name="Wang H."/>
            <person name="Yang Z."/>
            <person name="Liu X."/>
            <person name="Jiang W."/>
            <person name="Mao L."/>
            <person name="Kong X."/>
            <person name="Jiao Y."/>
            <person name="Jia J."/>
        </authorList>
    </citation>
    <scope>NUCLEOTIDE SEQUENCE [LARGE SCALE GENOMIC DNA]</scope>
    <source>
        <strain evidence="2">cv. AL8/78</strain>
    </source>
</reference>
<dbReference type="Proteomes" id="UP000015105">
    <property type="component" value="Chromosome 5D"/>
</dbReference>
<dbReference type="EnsemblPlants" id="AET5Gv20134300.2">
    <property type="protein sequence ID" value="AET5Gv20134300.2"/>
    <property type="gene ID" value="AET5Gv20134300"/>
</dbReference>
<evidence type="ECO:0000313" key="2">
    <source>
        <dbReference type="Proteomes" id="UP000015105"/>
    </source>
</evidence>
<reference evidence="1" key="4">
    <citation type="submission" date="2019-03" db="UniProtKB">
        <authorList>
            <consortium name="EnsemblPlants"/>
        </authorList>
    </citation>
    <scope>IDENTIFICATION</scope>
</reference>
<accession>A0A453JNH0</accession>